<evidence type="ECO:0000313" key="3">
    <source>
        <dbReference type="Proteomes" id="UP000294847"/>
    </source>
</evidence>
<feature type="signal peptide" evidence="1">
    <location>
        <begin position="1"/>
        <end position="21"/>
    </location>
</feature>
<dbReference type="Gene3D" id="3.90.210.10">
    <property type="entry name" value="Heat-Labile Enterotoxin, subunit A"/>
    <property type="match status" value="1"/>
</dbReference>
<sequence length="183" mass="20842">MLRSWLVHSSILLSFLGQTSATFEECKKGLVYRSDWRSPQQVFKSGFSDGKNPYTPSNDQIDLTYVSVAKSVPHAKEYAKSHKPSLQLCFYVYRINVEGLDCVPFGIVKSMYKRRRIPNNFPDEQGHAIIDSLPWSNVEGWIQVCPFAKYHERRWVANPDKEKGSKFDALRLPAAQSTAAQPA</sequence>
<gene>
    <name evidence="2" type="ORF">PoMZ_09387</name>
</gene>
<name>A0A4P7MUA4_PYROR</name>
<dbReference type="Proteomes" id="UP000294847">
    <property type="component" value="Chromosome 1"/>
</dbReference>
<reference evidence="2 3" key="1">
    <citation type="journal article" date="2019" name="Mol. Biol. Evol.">
        <title>Blast fungal genomes show frequent chromosomal changes, gene gains and losses, and effector gene turnover.</title>
        <authorList>
            <person name="Gomez Luciano L.B."/>
            <person name="Jason Tsai I."/>
            <person name="Chuma I."/>
            <person name="Tosa Y."/>
            <person name="Chen Y.H."/>
            <person name="Li J.Y."/>
            <person name="Li M.Y."/>
            <person name="Jade Lu M.Y."/>
            <person name="Nakayashiki H."/>
            <person name="Li W.H."/>
        </authorList>
    </citation>
    <scope>NUCLEOTIDE SEQUENCE [LARGE SCALE GENOMIC DNA]</scope>
    <source>
        <strain evidence="2">MZ5-1-6</strain>
    </source>
</reference>
<proteinExistence type="predicted"/>
<organism evidence="2 3">
    <name type="scientific">Pyricularia oryzae</name>
    <name type="common">Rice blast fungus</name>
    <name type="synonym">Magnaporthe oryzae</name>
    <dbReference type="NCBI Taxonomy" id="318829"/>
    <lineage>
        <taxon>Eukaryota</taxon>
        <taxon>Fungi</taxon>
        <taxon>Dikarya</taxon>
        <taxon>Ascomycota</taxon>
        <taxon>Pezizomycotina</taxon>
        <taxon>Sordariomycetes</taxon>
        <taxon>Sordariomycetidae</taxon>
        <taxon>Magnaporthales</taxon>
        <taxon>Pyriculariaceae</taxon>
        <taxon>Pyricularia</taxon>
    </lineage>
</organism>
<dbReference type="EMBL" id="CP034204">
    <property type="protein sequence ID" value="QBZ53698.1"/>
    <property type="molecule type" value="Genomic_DNA"/>
</dbReference>
<keyword evidence="1" id="KW-0732">Signal</keyword>
<evidence type="ECO:0000256" key="1">
    <source>
        <dbReference type="SAM" id="SignalP"/>
    </source>
</evidence>
<protein>
    <submittedName>
        <fullName evidence="2">Uncharacterized protein</fullName>
    </submittedName>
</protein>
<feature type="chain" id="PRO_5020535326" evidence="1">
    <location>
        <begin position="22"/>
        <end position="183"/>
    </location>
</feature>
<evidence type="ECO:0000313" key="2">
    <source>
        <dbReference type="EMBL" id="QBZ53698.1"/>
    </source>
</evidence>
<dbReference type="SUPFAM" id="SSF56399">
    <property type="entry name" value="ADP-ribosylation"/>
    <property type="match status" value="1"/>
</dbReference>
<accession>A0A4P7MUA4</accession>
<dbReference type="AlphaFoldDB" id="A0A4P7MUA4"/>